<evidence type="ECO:0000256" key="3">
    <source>
        <dbReference type="ARBA" id="ARBA00022443"/>
    </source>
</evidence>
<dbReference type="SUPFAM" id="SSF103657">
    <property type="entry name" value="BAR/IMD domain-like"/>
    <property type="match status" value="1"/>
</dbReference>
<dbReference type="PRINTS" id="PR01251">
    <property type="entry name" value="AMPHIPHYSIN"/>
</dbReference>
<dbReference type="PANTHER" id="PTHR46514:SF1">
    <property type="entry name" value="BRIDGING INTEGRATOR 2"/>
    <property type="match status" value="1"/>
</dbReference>
<dbReference type="SUPFAM" id="SSF50044">
    <property type="entry name" value="SH3-domain"/>
    <property type="match status" value="1"/>
</dbReference>
<dbReference type="InterPro" id="IPR036028">
    <property type="entry name" value="SH3-like_dom_sf"/>
</dbReference>
<comment type="caution">
    <text evidence="9">The sequence shown here is derived from an EMBL/GenBank/DDBJ whole genome shotgun (WGS) entry which is preliminary data.</text>
</comment>
<dbReference type="InterPro" id="IPR003005">
    <property type="entry name" value="Amphiphysin"/>
</dbReference>
<dbReference type="EMBL" id="JAOPHQ010001144">
    <property type="protein sequence ID" value="KAK0152053.1"/>
    <property type="molecule type" value="Genomic_DNA"/>
</dbReference>
<evidence type="ECO:0000256" key="5">
    <source>
        <dbReference type="ARBA" id="ARBA00023054"/>
    </source>
</evidence>
<accession>A0AA47N440</accession>
<feature type="compositionally biased region" description="Basic and acidic residues" evidence="7">
    <location>
        <begin position="458"/>
        <end position="532"/>
    </location>
</feature>
<gene>
    <name evidence="9" type="primary">Bin2_1</name>
    <name evidence="9" type="ORF">N1851_006579</name>
</gene>
<evidence type="ECO:0000256" key="7">
    <source>
        <dbReference type="SAM" id="MobiDB-lite"/>
    </source>
</evidence>
<dbReference type="GO" id="GO:0002102">
    <property type="term" value="C:podosome"/>
    <property type="evidence" value="ECO:0007669"/>
    <property type="project" value="TreeGrafter"/>
</dbReference>
<sequence>MTAWVCPTSLPTQTQEEPLHYGTVGGEERVTMADSKIGPNLARRVQKSLNRAQEKVLQKLGKTMETKDEQFEQCSQNLSKQQADGVRLSKDVKAYFTAVKAIHESSKRLSQTLKDVYESDWNGGEDLSDIIEKEDLMWNDYEEKMSDQIVRTMENYTSQFPEVKERVAKRGRKLVDYDSARHHLEALQGAKKKDDGKIAKADEEFNKAQNVFEELNNELREELPVLYQSRIGCYVTVFQNISNLRDVFYKEMSVLNHELYNVMKKLETQYSGKAFIIKGLNSSKSKKKKSIVISNPIPCNTAFPSDHVSMHPTGQSDGKDGEPSAPSASPESSLSGDGADTATHKRQSACDSESGDGSVGRRSLDDMEAEQPELCSSHSDDSGVGVPTPEVAGQEVAHPLLPVSDTPQQQSSPEQKDEAGLTPSPEVKTKAPPVPAPRVSFGGADRRSDSPGKTQPVEAEKEEVAAEKEEVAAEKEEVVAAEKEEVVAAEKEEVAAAEKEEVAAEKEEVAAAEKEEVAAAEKEEVAAAEKEEVAAAEKEEVVAAEKEEVKAAEKEEVKAAEKEEVKAAEKEEGVAVESHSSSEEGALQFEQGDVILVLADAPKEGMLKGIREASWMQHQDLENHSGVFAAELIQPAQALNEAI</sequence>
<dbReference type="SMART" id="SM00721">
    <property type="entry name" value="BAR"/>
    <property type="match status" value="1"/>
</dbReference>
<evidence type="ECO:0000256" key="6">
    <source>
        <dbReference type="ARBA" id="ARBA00023136"/>
    </source>
</evidence>
<feature type="compositionally biased region" description="Low complexity" evidence="7">
    <location>
        <begin position="323"/>
        <end position="333"/>
    </location>
</feature>
<dbReference type="AlphaFoldDB" id="A0AA47N440"/>
<dbReference type="GO" id="GO:0012505">
    <property type="term" value="C:endomembrane system"/>
    <property type="evidence" value="ECO:0007669"/>
    <property type="project" value="UniProtKB-SubCell"/>
</dbReference>
<dbReference type="Pfam" id="PF03114">
    <property type="entry name" value="BAR"/>
    <property type="match status" value="1"/>
</dbReference>
<comment type="subcellular location">
    <subcellularLocation>
        <location evidence="2">Cytoplasm</location>
    </subcellularLocation>
    <subcellularLocation>
        <location evidence="1">Endomembrane system</location>
    </subcellularLocation>
</comment>
<dbReference type="InterPro" id="IPR004148">
    <property type="entry name" value="BAR_dom"/>
</dbReference>
<evidence type="ECO:0000259" key="8">
    <source>
        <dbReference type="PROSITE" id="PS51021"/>
    </source>
</evidence>
<dbReference type="GO" id="GO:0071800">
    <property type="term" value="P:podosome assembly"/>
    <property type="evidence" value="ECO:0007669"/>
    <property type="project" value="TreeGrafter"/>
</dbReference>
<organism evidence="9 10">
    <name type="scientific">Merluccius polli</name>
    <name type="common">Benguela hake</name>
    <name type="synonym">Merluccius cadenati</name>
    <dbReference type="NCBI Taxonomy" id="89951"/>
    <lineage>
        <taxon>Eukaryota</taxon>
        <taxon>Metazoa</taxon>
        <taxon>Chordata</taxon>
        <taxon>Craniata</taxon>
        <taxon>Vertebrata</taxon>
        <taxon>Euteleostomi</taxon>
        <taxon>Actinopterygii</taxon>
        <taxon>Neopterygii</taxon>
        <taxon>Teleostei</taxon>
        <taxon>Neoteleostei</taxon>
        <taxon>Acanthomorphata</taxon>
        <taxon>Zeiogadaria</taxon>
        <taxon>Gadariae</taxon>
        <taxon>Gadiformes</taxon>
        <taxon>Gadoidei</taxon>
        <taxon>Merlucciidae</taxon>
        <taxon>Merluccius</taxon>
    </lineage>
</organism>
<dbReference type="PROSITE" id="PS51021">
    <property type="entry name" value="BAR"/>
    <property type="match status" value="1"/>
</dbReference>
<dbReference type="GO" id="GO:0097320">
    <property type="term" value="P:plasma membrane tubulation"/>
    <property type="evidence" value="ECO:0007669"/>
    <property type="project" value="TreeGrafter"/>
</dbReference>
<keyword evidence="4" id="KW-0963">Cytoplasm</keyword>
<keyword evidence="3" id="KW-0728">SH3 domain</keyword>
<protein>
    <submittedName>
        <fullName evidence="9">Bridging integrator 2</fullName>
    </submittedName>
</protein>
<dbReference type="GO" id="GO:0005543">
    <property type="term" value="F:phospholipid binding"/>
    <property type="evidence" value="ECO:0007669"/>
    <property type="project" value="TreeGrafter"/>
</dbReference>
<keyword evidence="5" id="KW-0175">Coiled coil</keyword>
<evidence type="ECO:0000256" key="4">
    <source>
        <dbReference type="ARBA" id="ARBA00022490"/>
    </source>
</evidence>
<dbReference type="PANTHER" id="PTHR46514">
    <property type="entry name" value="AMPHIPHYSIN"/>
    <property type="match status" value="1"/>
</dbReference>
<dbReference type="Proteomes" id="UP001174136">
    <property type="component" value="Unassembled WGS sequence"/>
</dbReference>
<dbReference type="InterPro" id="IPR027267">
    <property type="entry name" value="AH/BAR_dom_sf"/>
</dbReference>
<dbReference type="FunFam" id="1.20.1270.60:FF:000013">
    <property type="entry name" value="Amphiphysin isoform 2"/>
    <property type="match status" value="1"/>
</dbReference>
<keyword evidence="10" id="KW-1185">Reference proteome</keyword>
<name>A0AA47N440_MERPO</name>
<dbReference type="Gene3D" id="2.30.30.40">
    <property type="entry name" value="SH3 Domains"/>
    <property type="match status" value="1"/>
</dbReference>
<keyword evidence="6" id="KW-0472">Membrane</keyword>
<evidence type="ECO:0000313" key="10">
    <source>
        <dbReference type="Proteomes" id="UP001174136"/>
    </source>
</evidence>
<feature type="domain" description="BAR" evidence="8">
    <location>
        <begin position="56"/>
        <end position="272"/>
    </location>
</feature>
<evidence type="ECO:0000256" key="2">
    <source>
        <dbReference type="ARBA" id="ARBA00004496"/>
    </source>
</evidence>
<dbReference type="GO" id="GO:0006911">
    <property type="term" value="P:phagocytosis, engulfment"/>
    <property type="evidence" value="ECO:0007669"/>
    <property type="project" value="TreeGrafter"/>
</dbReference>
<proteinExistence type="predicted"/>
<dbReference type="Gene3D" id="1.20.1270.60">
    <property type="entry name" value="Arfaptin homology (AH) domain/BAR domain"/>
    <property type="match status" value="1"/>
</dbReference>
<dbReference type="GO" id="GO:0005737">
    <property type="term" value="C:cytoplasm"/>
    <property type="evidence" value="ECO:0007669"/>
    <property type="project" value="UniProtKB-SubCell"/>
</dbReference>
<evidence type="ECO:0000313" key="9">
    <source>
        <dbReference type="EMBL" id="KAK0152053.1"/>
    </source>
</evidence>
<feature type="region of interest" description="Disordered" evidence="7">
    <location>
        <begin position="303"/>
        <end position="532"/>
    </location>
</feature>
<reference evidence="9" key="1">
    <citation type="journal article" date="2023" name="Front. Mar. Sci.">
        <title>A new Merluccius polli reference genome to investigate the effects of global change in West African waters.</title>
        <authorList>
            <person name="Mateo J.L."/>
            <person name="Blanco-Fernandez C."/>
            <person name="Garcia-Vazquez E."/>
            <person name="Machado-Schiaffino G."/>
        </authorList>
    </citation>
    <scope>NUCLEOTIDE SEQUENCE</scope>
    <source>
        <strain evidence="9">C29</strain>
        <tissue evidence="9">Fin</tissue>
    </source>
</reference>
<dbReference type="GO" id="GO:0001891">
    <property type="term" value="C:phagocytic cup"/>
    <property type="evidence" value="ECO:0007669"/>
    <property type="project" value="TreeGrafter"/>
</dbReference>
<evidence type="ECO:0000256" key="1">
    <source>
        <dbReference type="ARBA" id="ARBA00004308"/>
    </source>
</evidence>